<evidence type="ECO:0000313" key="4">
    <source>
        <dbReference type="Proteomes" id="UP001150062"/>
    </source>
</evidence>
<dbReference type="Proteomes" id="UP001146793">
    <property type="component" value="Unassembled WGS sequence"/>
</dbReference>
<evidence type="ECO:0000313" key="3">
    <source>
        <dbReference type="Proteomes" id="UP001146793"/>
    </source>
</evidence>
<comment type="caution">
    <text evidence="1">The sequence shown here is derived from an EMBL/GenBank/DDBJ whole genome shotgun (WGS) entry which is preliminary data.</text>
</comment>
<evidence type="ECO:0000313" key="2">
    <source>
        <dbReference type="EMBL" id="KAJ6238279.1"/>
    </source>
</evidence>
<evidence type="ECO:0000313" key="1">
    <source>
        <dbReference type="EMBL" id="KAJ3435910.1"/>
    </source>
</evidence>
<proteinExistence type="predicted"/>
<accession>A0AAV7Z762</accession>
<sequence>MNKIISRTNTIPFNEKHFLAQENLTELKKFVKSIDSQIKILPKTSSSKVFVKSTPSTVSMKNLSMKPPQQYFLLKQNSQFDPKRYITQKSFLQTKNELKNATFRSKRRQKYRSNKKKIIFNTEDTFVEDL</sequence>
<gene>
    <name evidence="1" type="ORF">M0812_17952</name>
    <name evidence="2" type="ORF">M0813_26247</name>
</gene>
<protein>
    <submittedName>
        <fullName evidence="1">Uncharacterized protein</fullName>
    </submittedName>
</protein>
<dbReference type="EMBL" id="JANTQA010000036">
    <property type="protein sequence ID" value="KAJ3435910.1"/>
    <property type="molecule type" value="Genomic_DNA"/>
</dbReference>
<dbReference type="Proteomes" id="UP001150062">
    <property type="component" value="Unassembled WGS sequence"/>
</dbReference>
<dbReference type="EMBL" id="JAOAOG010000233">
    <property type="protein sequence ID" value="KAJ6238279.1"/>
    <property type="molecule type" value="Genomic_DNA"/>
</dbReference>
<name>A0AAV7Z762_9EUKA</name>
<keyword evidence="4" id="KW-1185">Reference proteome</keyword>
<reference evidence="2" key="1">
    <citation type="submission" date="2022-08" db="EMBL/GenBank/DDBJ databases">
        <title>Novel sulfate-reducing endosymbionts in the free-living metamonad Anaeramoeba.</title>
        <authorList>
            <person name="Jerlstrom-Hultqvist J."/>
            <person name="Cepicka I."/>
            <person name="Gallot-Lavallee L."/>
            <person name="Salas-Leiva D."/>
            <person name="Curtis B.A."/>
            <person name="Zahonova K."/>
            <person name="Pipaliya S."/>
            <person name="Dacks J."/>
            <person name="Roger A.J."/>
        </authorList>
    </citation>
    <scope>NUCLEOTIDE SEQUENCE</scope>
    <source>
        <strain evidence="2">Schooner1</strain>
    </source>
</reference>
<organism evidence="1 3">
    <name type="scientific">Anaeramoeba flamelloides</name>
    <dbReference type="NCBI Taxonomy" id="1746091"/>
    <lineage>
        <taxon>Eukaryota</taxon>
        <taxon>Metamonada</taxon>
        <taxon>Anaeramoebidae</taxon>
        <taxon>Anaeramoeba</taxon>
    </lineage>
</organism>
<dbReference type="AlphaFoldDB" id="A0AAV7Z762"/>
<reference evidence="1" key="2">
    <citation type="submission" date="2022-08" db="EMBL/GenBank/DDBJ databases">
        <title>Novel sulphate-reducing endosymbionts in the free-living metamonad Anaeramoeba.</title>
        <authorList>
            <person name="Jerlstrom-Hultqvist J."/>
            <person name="Cepicka I."/>
            <person name="Gallot-Lavallee L."/>
            <person name="Salas-Leiva D."/>
            <person name="Curtis B.A."/>
            <person name="Zahonova K."/>
            <person name="Pipaliya S."/>
            <person name="Dacks J."/>
            <person name="Roger A.J."/>
        </authorList>
    </citation>
    <scope>NUCLEOTIDE SEQUENCE</scope>
    <source>
        <strain evidence="1">Busselton2</strain>
    </source>
</reference>